<name>A0A367Y6K3_9MICO</name>
<evidence type="ECO:0000259" key="6">
    <source>
        <dbReference type="Pfam" id="PF04069"/>
    </source>
</evidence>
<dbReference type="PROSITE" id="PS51257">
    <property type="entry name" value="PROKAR_LIPOPROTEIN"/>
    <property type="match status" value="1"/>
</dbReference>
<dbReference type="Pfam" id="PF04069">
    <property type="entry name" value="OpuAC"/>
    <property type="match status" value="1"/>
</dbReference>
<comment type="caution">
    <text evidence="7">The sequence shown here is derived from an EMBL/GenBank/DDBJ whole genome shotgun (WGS) entry which is preliminary data.</text>
</comment>
<feature type="signal peptide" evidence="5">
    <location>
        <begin position="1"/>
        <end position="26"/>
    </location>
</feature>
<dbReference type="Gene3D" id="3.40.190.100">
    <property type="entry name" value="Glycine betaine-binding periplasmic protein, domain 2"/>
    <property type="match status" value="1"/>
</dbReference>
<dbReference type="CDD" id="cd13639">
    <property type="entry name" value="PBP2_OpuAC_like"/>
    <property type="match status" value="1"/>
</dbReference>
<evidence type="ECO:0000313" key="7">
    <source>
        <dbReference type="EMBL" id="RCK61494.1"/>
    </source>
</evidence>
<dbReference type="GO" id="GO:0015871">
    <property type="term" value="P:choline transport"/>
    <property type="evidence" value="ECO:0007669"/>
    <property type="project" value="TreeGrafter"/>
</dbReference>
<reference evidence="7 8" key="1">
    <citation type="submission" date="2018-07" db="EMBL/GenBank/DDBJ databases">
        <title>Microbacterium endoborsara sp. nov., a novel actinobacterium isolated from Borszczowia aralocaspica.</title>
        <authorList>
            <person name="An D."/>
        </authorList>
    </citation>
    <scope>NUCLEOTIDE SEQUENCE [LARGE SCALE GENOMIC DNA]</scope>
    <source>
        <strain evidence="7 8">C1.15228</strain>
    </source>
</reference>
<evidence type="ECO:0000256" key="1">
    <source>
        <dbReference type="ARBA" id="ARBA00004236"/>
    </source>
</evidence>
<accession>A0A367Y6K3</accession>
<proteinExistence type="predicted"/>
<dbReference type="PANTHER" id="PTHR47737">
    <property type="entry name" value="GLYCINE BETAINE/PROLINE BETAINE TRANSPORT SYSTEM PERMEASE PROTEIN PROW"/>
    <property type="match status" value="1"/>
</dbReference>
<evidence type="ECO:0000256" key="5">
    <source>
        <dbReference type="SAM" id="SignalP"/>
    </source>
</evidence>
<dbReference type="InterPro" id="IPR007210">
    <property type="entry name" value="ABC_Gly_betaine_transp_sub-bd"/>
</dbReference>
<gene>
    <name evidence="7" type="ORF">DTO57_02295</name>
</gene>
<feature type="chain" id="PRO_5016562227" evidence="5">
    <location>
        <begin position="27"/>
        <end position="301"/>
    </location>
</feature>
<dbReference type="SUPFAM" id="SSF53850">
    <property type="entry name" value="Periplasmic binding protein-like II"/>
    <property type="match status" value="1"/>
</dbReference>
<dbReference type="EMBL" id="QORO01000001">
    <property type="protein sequence ID" value="RCK61494.1"/>
    <property type="molecule type" value="Genomic_DNA"/>
</dbReference>
<dbReference type="OrthoDB" id="9787902at2"/>
<dbReference type="GO" id="GO:0043190">
    <property type="term" value="C:ATP-binding cassette (ABC) transporter complex"/>
    <property type="evidence" value="ECO:0007669"/>
    <property type="project" value="InterPro"/>
</dbReference>
<keyword evidence="2" id="KW-0813">Transport</keyword>
<organism evidence="7 8">
    <name type="scientific">Microbacterium sorbitolivorans</name>
    <dbReference type="NCBI Taxonomy" id="1867410"/>
    <lineage>
        <taxon>Bacteria</taxon>
        <taxon>Bacillati</taxon>
        <taxon>Actinomycetota</taxon>
        <taxon>Actinomycetes</taxon>
        <taxon>Micrococcales</taxon>
        <taxon>Microbacteriaceae</taxon>
        <taxon>Microbacterium</taxon>
    </lineage>
</organism>
<evidence type="ECO:0000256" key="3">
    <source>
        <dbReference type="ARBA" id="ARBA00022475"/>
    </source>
</evidence>
<dbReference type="GO" id="GO:0005275">
    <property type="term" value="F:amine transmembrane transporter activity"/>
    <property type="evidence" value="ECO:0007669"/>
    <property type="project" value="TreeGrafter"/>
</dbReference>
<dbReference type="RefSeq" id="WP_114116599.1">
    <property type="nucleotide sequence ID" value="NZ_BMHU01000001.1"/>
</dbReference>
<protein>
    <submittedName>
        <fullName evidence="7">Glycine/betaine ABC transporter substrate-binding protein</fullName>
    </submittedName>
</protein>
<comment type="subcellular location">
    <subcellularLocation>
        <location evidence="1">Cell membrane</location>
    </subcellularLocation>
</comment>
<evidence type="ECO:0000256" key="4">
    <source>
        <dbReference type="ARBA" id="ARBA00023136"/>
    </source>
</evidence>
<evidence type="ECO:0000256" key="2">
    <source>
        <dbReference type="ARBA" id="ARBA00022448"/>
    </source>
</evidence>
<dbReference type="GO" id="GO:0031460">
    <property type="term" value="P:glycine betaine transport"/>
    <property type="evidence" value="ECO:0007669"/>
    <property type="project" value="TreeGrafter"/>
</dbReference>
<dbReference type="Gene3D" id="3.40.190.10">
    <property type="entry name" value="Periplasmic binding protein-like II"/>
    <property type="match status" value="1"/>
</dbReference>
<feature type="domain" description="ABC-type glycine betaine transport system substrate-binding" evidence="6">
    <location>
        <begin position="42"/>
        <end position="290"/>
    </location>
</feature>
<keyword evidence="8" id="KW-1185">Reference proteome</keyword>
<dbReference type="Proteomes" id="UP000253508">
    <property type="component" value="Unassembled WGS sequence"/>
</dbReference>
<dbReference type="AlphaFoldDB" id="A0A367Y6K3"/>
<keyword evidence="3" id="KW-1003">Cell membrane</keyword>
<keyword evidence="5" id="KW-0732">Signal</keyword>
<dbReference type="PANTHER" id="PTHR47737:SF1">
    <property type="entry name" value="GLYCINE BETAINE_PROLINE BETAINE TRANSPORT SYSTEM PERMEASE PROTEIN PROW"/>
    <property type="match status" value="1"/>
</dbReference>
<keyword evidence="4" id="KW-0472">Membrane</keyword>
<sequence length="301" mass="32218">MKKRIVSVTTLIAAGALSLTGCVASAEDIAGGSSSSDDSKGTIKIAEFSGWEEGIATTELWRVILEDAGYTVEVDAVDAGTVFQGLSDGDYDVTTDVWEPTTHAEYLDKYGDGIEKVGTWNEDSKLTVAVNADAPIDSLEDLAAHADEFGNTIVGIEPGAGLTGAMNNSVIPEYGLEGMTFQTSSTPAMLAELQAAENAGENVVVTLWEPHWAYSAYDIKNLDDPKGALGSAESLNVYSREGFADDFSEVEGWLANFTMDTELLAGLEDLMFNQNPDATDWEPIVREWIADNQDYVDGLTA</sequence>
<evidence type="ECO:0000313" key="8">
    <source>
        <dbReference type="Proteomes" id="UP000253508"/>
    </source>
</evidence>
<dbReference type="GO" id="GO:0015226">
    <property type="term" value="F:carnitine transmembrane transporter activity"/>
    <property type="evidence" value="ECO:0007669"/>
    <property type="project" value="TreeGrafter"/>
</dbReference>